<dbReference type="PANTHER" id="PTHR24148:SF64">
    <property type="entry name" value="HETEROKARYON INCOMPATIBILITY DOMAIN-CONTAINING PROTEIN"/>
    <property type="match status" value="1"/>
</dbReference>
<reference evidence="3 4" key="1">
    <citation type="submission" date="2023-01" db="EMBL/GenBank/DDBJ databases">
        <title>Analysis of 21 Apiospora genomes using comparative genomics revels a genus with tremendous synthesis potential of carbohydrate active enzymes and secondary metabolites.</title>
        <authorList>
            <person name="Sorensen T."/>
        </authorList>
    </citation>
    <scope>NUCLEOTIDE SEQUENCE [LARGE SCALE GENOMIC DNA]</scope>
    <source>
        <strain evidence="3 4">CBS 83171</strain>
    </source>
</reference>
<evidence type="ECO:0000256" key="1">
    <source>
        <dbReference type="SAM" id="MobiDB-lite"/>
    </source>
</evidence>
<sequence>MTHFQEAMKENSPTITRNAMREVESFADQFDRQNVERVRAFFNTKETNSTSRVSSAAVSRLNSKQKQGAEKGKAESRNNWLTNILNPSVDVPEGDATTHIKLGPCTPKSPYQPLAHDPSEIRVLELVEPVSPTSKIQCRLRTVTLQPDLSFTALSYMWGDPASNEEIILNEQPFRVTKSLANALRWVKHHWQQYFPGRAGSEFLIWADAICINQEDTVEKNFQVPLMRDIYSTAELVISSIALNNGAIKFALNTYRNIHVALDSDDSSTPMSFLELVDGDWMERVPHLIPKDDRDNHEENTEAAGMVLLLRALMKTVDYHETHRIFHPSFQKPFKGVKEEADWFYQNLAGKPSENWGNFYAEHLADAEPRLPAESNLLKTRFFETEDGYLGLGPLSLRSDDELCLFHNCPLPVILRKEKDHYTYVGPCWVVGLDSQEEVHRLELQGRIESRQFKML</sequence>
<name>A0ABR1VAW8_9PEZI</name>
<gene>
    <name evidence="3" type="ORF">PG996_007448</name>
</gene>
<protein>
    <recommendedName>
        <fullName evidence="2">Heterokaryon incompatibility domain-containing protein</fullName>
    </recommendedName>
</protein>
<feature type="region of interest" description="Disordered" evidence="1">
    <location>
        <begin position="45"/>
        <end position="78"/>
    </location>
</feature>
<dbReference type="InterPro" id="IPR052895">
    <property type="entry name" value="HetReg/Transcr_Mod"/>
</dbReference>
<comment type="caution">
    <text evidence="3">The sequence shown here is derived from an EMBL/GenBank/DDBJ whole genome shotgun (WGS) entry which is preliminary data.</text>
</comment>
<dbReference type="Pfam" id="PF26639">
    <property type="entry name" value="Het-6_barrel"/>
    <property type="match status" value="1"/>
</dbReference>
<accession>A0ABR1VAW8</accession>
<dbReference type="InterPro" id="IPR010730">
    <property type="entry name" value="HET"/>
</dbReference>
<feature type="compositionally biased region" description="Low complexity" evidence="1">
    <location>
        <begin position="47"/>
        <end position="62"/>
    </location>
</feature>
<dbReference type="Pfam" id="PF06985">
    <property type="entry name" value="HET"/>
    <property type="match status" value="1"/>
</dbReference>
<evidence type="ECO:0000313" key="3">
    <source>
        <dbReference type="EMBL" id="KAK8068336.1"/>
    </source>
</evidence>
<feature type="domain" description="Heterokaryon incompatibility" evidence="2">
    <location>
        <begin position="151"/>
        <end position="256"/>
    </location>
</feature>
<keyword evidence="4" id="KW-1185">Reference proteome</keyword>
<evidence type="ECO:0000259" key="2">
    <source>
        <dbReference type="Pfam" id="PF06985"/>
    </source>
</evidence>
<proteinExistence type="predicted"/>
<evidence type="ECO:0000313" key="4">
    <source>
        <dbReference type="Proteomes" id="UP001446871"/>
    </source>
</evidence>
<feature type="compositionally biased region" description="Basic and acidic residues" evidence="1">
    <location>
        <begin position="67"/>
        <end position="76"/>
    </location>
</feature>
<organism evidence="3 4">
    <name type="scientific">Apiospora saccharicola</name>
    <dbReference type="NCBI Taxonomy" id="335842"/>
    <lineage>
        <taxon>Eukaryota</taxon>
        <taxon>Fungi</taxon>
        <taxon>Dikarya</taxon>
        <taxon>Ascomycota</taxon>
        <taxon>Pezizomycotina</taxon>
        <taxon>Sordariomycetes</taxon>
        <taxon>Xylariomycetidae</taxon>
        <taxon>Amphisphaeriales</taxon>
        <taxon>Apiosporaceae</taxon>
        <taxon>Apiospora</taxon>
    </lineage>
</organism>
<dbReference type="PANTHER" id="PTHR24148">
    <property type="entry name" value="ANKYRIN REPEAT DOMAIN-CONTAINING PROTEIN 39 HOMOLOG-RELATED"/>
    <property type="match status" value="1"/>
</dbReference>
<dbReference type="EMBL" id="JAQQWM010000004">
    <property type="protein sequence ID" value="KAK8068336.1"/>
    <property type="molecule type" value="Genomic_DNA"/>
</dbReference>
<dbReference type="Proteomes" id="UP001446871">
    <property type="component" value="Unassembled WGS sequence"/>
</dbReference>